<gene>
    <name evidence="1" type="ORF">GCM10010310_79140</name>
</gene>
<protein>
    <submittedName>
        <fullName evidence="1">PRL2-19</fullName>
    </submittedName>
</protein>
<name>A0ABN3TIT6_9ACTN</name>
<keyword evidence="2" id="KW-1185">Reference proteome</keyword>
<evidence type="ECO:0000313" key="2">
    <source>
        <dbReference type="Proteomes" id="UP001499989"/>
    </source>
</evidence>
<dbReference type="Proteomes" id="UP001499989">
    <property type="component" value="Unassembled WGS sequence"/>
</dbReference>
<evidence type="ECO:0000313" key="1">
    <source>
        <dbReference type="EMBL" id="GAA2704797.1"/>
    </source>
</evidence>
<dbReference type="EMBL" id="BAAASK010000051">
    <property type="protein sequence ID" value="GAA2704797.1"/>
    <property type="molecule type" value="Genomic_DNA"/>
</dbReference>
<organism evidence="1 2">
    <name type="scientific">Streptomyces violaceolatus</name>
    <dbReference type="NCBI Taxonomy" id="67378"/>
    <lineage>
        <taxon>Bacteria</taxon>
        <taxon>Bacillati</taxon>
        <taxon>Actinomycetota</taxon>
        <taxon>Actinomycetes</taxon>
        <taxon>Kitasatosporales</taxon>
        <taxon>Streptomycetaceae</taxon>
        <taxon>Streptomyces</taxon>
        <taxon>Streptomyces violaceoruber group</taxon>
    </lineage>
</organism>
<reference evidence="1 2" key="1">
    <citation type="journal article" date="2019" name="Int. J. Syst. Evol. Microbiol.">
        <title>The Global Catalogue of Microorganisms (GCM) 10K type strain sequencing project: providing services to taxonomists for standard genome sequencing and annotation.</title>
        <authorList>
            <consortium name="The Broad Institute Genomics Platform"/>
            <consortium name="The Broad Institute Genome Sequencing Center for Infectious Disease"/>
            <person name="Wu L."/>
            <person name="Ma J."/>
        </authorList>
    </citation>
    <scope>NUCLEOTIDE SEQUENCE [LARGE SCALE GENOMIC DNA]</scope>
    <source>
        <strain evidence="1 2">JCM 4531</strain>
    </source>
</reference>
<sequence length="83" mass="8569">MTGGPLDGRPVRPEDLSHSMLVAVLMANGGSLTIPVSAFEPDSTGGPDGSWHAVALEPLGDGTVRLSVRSRPADTDEAGVRFL</sequence>
<dbReference type="RefSeq" id="WP_344572525.1">
    <property type="nucleotide sequence ID" value="NZ_BAAASK010000051.1"/>
</dbReference>
<accession>A0ABN3TIT6</accession>
<proteinExistence type="predicted"/>
<comment type="caution">
    <text evidence="1">The sequence shown here is derived from an EMBL/GenBank/DDBJ whole genome shotgun (WGS) entry which is preliminary data.</text>
</comment>